<dbReference type="Gene3D" id="2.60.40.1090">
    <property type="entry name" value="Fimbrial-type adhesion domain"/>
    <property type="match status" value="1"/>
</dbReference>
<gene>
    <name evidence="2" type="ORF">GW952_00555</name>
</gene>
<feature type="chain" id="PRO_5026792299" evidence="1">
    <location>
        <begin position="24"/>
        <end position="187"/>
    </location>
</feature>
<dbReference type="GO" id="GO:0009289">
    <property type="term" value="C:pilus"/>
    <property type="evidence" value="ECO:0007669"/>
    <property type="project" value="InterPro"/>
</dbReference>
<keyword evidence="1" id="KW-0732">Signal</keyword>
<dbReference type="SUPFAM" id="SSF49401">
    <property type="entry name" value="Bacterial adhesins"/>
    <property type="match status" value="1"/>
</dbReference>
<name>A0A6P1USB3_9ENTR</name>
<feature type="signal peptide" evidence="1">
    <location>
        <begin position="1"/>
        <end position="23"/>
    </location>
</feature>
<evidence type="ECO:0000313" key="3">
    <source>
        <dbReference type="Proteomes" id="UP000464389"/>
    </source>
</evidence>
<dbReference type="GO" id="GO:0043709">
    <property type="term" value="P:cell adhesion involved in single-species biofilm formation"/>
    <property type="evidence" value="ECO:0007669"/>
    <property type="project" value="TreeGrafter"/>
</dbReference>
<dbReference type="PANTHER" id="PTHR33420">
    <property type="entry name" value="FIMBRIAL SUBUNIT ELFA-RELATED"/>
    <property type="match status" value="1"/>
</dbReference>
<sequence>MNNKLSKMFATTALAVLPYAAMATPTVTFQGEVTSQTCSVEINGQTNSVVLLPTVALTDFGTVLAAGQTAGLTPFSISVTGCAAPAADQNITTQFLGYDVDSTTGILGNTDTSSDAASGFGIQLLSDSTGNAGTEVTLNGVTAVSGLVLPTGETSASHEFGARYYSLGNSGSAGKITAVAEYTVSYL</sequence>
<accession>A0A6P1USB3</accession>
<dbReference type="AlphaFoldDB" id="A0A6P1USB3"/>
<dbReference type="PANTHER" id="PTHR33420:SF10">
    <property type="entry name" value="FIMBRIAE MAJOR SUBUNIT"/>
    <property type="match status" value="1"/>
</dbReference>
<dbReference type="InterPro" id="IPR036937">
    <property type="entry name" value="Adhesion_dom_fimbrial_sf"/>
</dbReference>
<evidence type="ECO:0000256" key="1">
    <source>
        <dbReference type="SAM" id="SignalP"/>
    </source>
</evidence>
<reference evidence="2 3" key="1">
    <citation type="submission" date="2020-01" db="EMBL/GenBank/DDBJ databases">
        <title>Bactrocera dorsalis gut bacteria genome.</title>
        <authorList>
            <person name="Zhang H."/>
            <person name="Cai Z."/>
        </authorList>
    </citation>
    <scope>NUCLEOTIDE SEQUENCE [LARGE SCALE GENOMIC DNA]</scope>
    <source>
        <strain evidence="2 3">BD177</strain>
    </source>
</reference>
<dbReference type="RefSeq" id="WP_160743579.1">
    <property type="nucleotide sequence ID" value="NZ_CP048108.1"/>
</dbReference>
<dbReference type="EMBL" id="CP048108">
    <property type="protein sequence ID" value="QHS44209.1"/>
    <property type="molecule type" value="Genomic_DNA"/>
</dbReference>
<evidence type="ECO:0000313" key="2">
    <source>
        <dbReference type="EMBL" id="QHS44209.1"/>
    </source>
</evidence>
<protein>
    <submittedName>
        <fullName evidence="2">Type 1 fimbrial protein</fullName>
    </submittedName>
</protein>
<organism evidence="2 3">
    <name type="scientific">Klebsiella michiganensis</name>
    <dbReference type="NCBI Taxonomy" id="1134687"/>
    <lineage>
        <taxon>Bacteria</taxon>
        <taxon>Pseudomonadati</taxon>
        <taxon>Pseudomonadota</taxon>
        <taxon>Gammaproteobacteria</taxon>
        <taxon>Enterobacterales</taxon>
        <taxon>Enterobacteriaceae</taxon>
        <taxon>Klebsiella/Raoultella group</taxon>
        <taxon>Klebsiella</taxon>
    </lineage>
</organism>
<dbReference type="InterPro" id="IPR050263">
    <property type="entry name" value="Bact_Fimbrial_Adh_Pro"/>
</dbReference>
<proteinExistence type="predicted"/>
<dbReference type="InterPro" id="IPR008966">
    <property type="entry name" value="Adhesion_dom_sf"/>
</dbReference>
<dbReference type="Proteomes" id="UP000464389">
    <property type="component" value="Chromosome"/>
</dbReference>